<keyword evidence="3" id="KW-1185">Reference proteome</keyword>
<dbReference type="EMBL" id="JAGSCS010000004">
    <property type="protein sequence ID" value="MBR0575688.1"/>
    <property type="molecule type" value="Genomic_DNA"/>
</dbReference>
<reference evidence="2" key="1">
    <citation type="submission" date="2021-04" db="EMBL/GenBank/DDBJ databases">
        <title>Proteiniclasticum sedimins sp. nov., an obligate anaerobic bacterium isolated from anaerobic sludge.</title>
        <authorList>
            <person name="Liu J."/>
        </authorList>
    </citation>
    <scope>NUCLEOTIDE SEQUENCE</scope>
    <source>
        <strain evidence="2">BAD-10</strain>
    </source>
</reference>
<proteinExistence type="predicted"/>
<protein>
    <submittedName>
        <fullName evidence="2">Uncharacterized protein</fullName>
    </submittedName>
</protein>
<dbReference type="RefSeq" id="WP_211800234.1">
    <property type="nucleotide sequence ID" value="NZ_JAGSCS010000004.1"/>
</dbReference>
<sequence>MDNENLERDVHGIEHGIITKAAQVSTLAVDAKELAKINKLALEPLKSEDVFVFKVAMCDNEIDRTGEVFPLASLKKMQKLFVGKTMIKDHVRRADNQVARIYETELAASETEVTKKNEVYTQLVAHCYMLATEANKDLIAEIKGGIKKEVSVGLRVNKALCSICGTDNAKQWCKHYPGQEYDKQICHFSLEDPSDAYEVSFVAVPAQPRAGTTKNYGGEKTKEEPQTPAPTADAEAIDLKFKELDVYLFVNINSEMKGDNK</sequence>
<organism evidence="2 3">
    <name type="scientific">Proteiniclasticum sediminis</name>
    <dbReference type="NCBI Taxonomy" id="2804028"/>
    <lineage>
        <taxon>Bacteria</taxon>
        <taxon>Bacillati</taxon>
        <taxon>Bacillota</taxon>
        <taxon>Clostridia</taxon>
        <taxon>Eubacteriales</taxon>
        <taxon>Clostridiaceae</taxon>
        <taxon>Proteiniclasticum</taxon>
    </lineage>
</organism>
<evidence type="ECO:0000313" key="2">
    <source>
        <dbReference type="EMBL" id="MBR0575688.1"/>
    </source>
</evidence>
<dbReference type="AlphaFoldDB" id="A0A941CQV4"/>
<dbReference type="Proteomes" id="UP000675379">
    <property type="component" value="Unassembled WGS sequence"/>
</dbReference>
<gene>
    <name evidence="2" type="ORF">KCG48_04950</name>
</gene>
<evidence type="ECO:0000313" key="3">
    <source>
        <dbReference type="Proteomes" id="UP000675379"/>
    </source>
</evidence>
<evidence type="ECO:0000256" key="1">
    <source>
        <dbReference type="SAM" id="MobiDB-lite"/>
    </source>
</evidence>
<name>A0A941CQV4_9CLOT</name>
<accession>A0A941CQV4</accession>
<feature type="region of interest" description="Disordered" evidence="1">
    <location>
        <begin position="210"/>
        <end position="232"/>
    </location>
</feature>
<comment type="caution">
    <text evidence="2">The sequence shown here is derived from an EMBL/GenBank/DDBJ whole genome shotgun (WGS) entry which is preliminary data.</text>
</comment>